<name>A0ABN2CPJ4_9ACTN</name>
<keyword evidence="8" id="KW-1185">Reference proteome</keyword>
<dbReference type="EMBL" id="BAAAPH010000005">
    <property type="protein sequence ID" value="GAA1562068.1"/>
    <property type="molecule type" value="Genomic_DNA"/>
</dbReference>
<comment type="similarity">
    <text evidence="2">Belongs to the bacterial solute-binding protein 5 family.</text>
</comment>
<evidence type="ECO:0000256" key="2">
    <source>
        <dbReference type="ARBA" id="ARBA00005695"/>
    </source>
</evidence>
<dbReference type="RefSeq" id="WP_344232976.1">
    <property type="nucleotide sequence ID" value="NZ_BAAAPH010000005.1"/>
</dbReference>
<feature type="signal peptide" evidence="5">
    <location>
        <begin position="1"/>
        <end position="35"/>
    </location>
</feature>
<evidence type="ECO:0000313" key="8">
    <source>
        <dbReference type="Proteomes" id="UP001501705"/>
    </source>
</evidence>
<dbReference type="Proteomes" id="UP001501705">
    <property type="component" value="Unassembled WGS sequence"/>
</dbReference>
<dbReference type="CDD" id="cd00995">
    <property type="entry name" value="PBP2_NikA_DppA_OppA_like"/>
    <property type="match status" value="1"/>
</dbReference>
<dbReference type="SUPFAM" id="SSF53850">
    <property type="entry name" value="Periplasmic binding protein-like II"/>
    <property type="match status" value="1"/>
</dbReference>
<dbReference type="InterPro" id="IPR030678">
    <property type="entry name" value="Peptide/Ni-bd"/>
</dbReference>
<evidence type="ECO:0000256" key="1">
    <source>
        <dbReference type="ARBA" id="ARBA00004196"/>
    </source>
</evidence>
<dbReference type="PANTHER" id="PTHR30290:SF10">
    <property type="entry name" value="PERIPLASMIC OLIGOPEPTIDE-BINDING PROTEIN-RELATED"/>
    <property type="match status" value="1"/>
</dbReference>
<protein>
    <submittedName>
        <fullName evidence="7">ABC transporter substrate-binding protein</fullName>
    </submittedName>
</protein>
<gene>
    <name evidence="7" type="ORF">GCM10009804_18500</name>
</gene>
<evidence type="ECO:0000256" key="3">
    <source>
        <dbReference type="ARBA" id="ARBA00022448"/>
    </source>
</evidence>
<reference evidence="7 8" key="1">
    <citation type="journal article" date="2019" name="Int. J. Syst. Evol. Microbiol.">
        <title>The Global Catalogue of Microorganisms (GCM) 10K type strain sequencing project: providing services to taxonomists for standard genome sequencing and annotation.</title>
        <authorList>
            <consortium name="The Broad Institute Genomics Platform"/>
            <consortium name="The Broad Institute Genome Sequencing Center for Infectious Disease"/>
            <person name="Wu L."/>
            <person name="Ma J."/>
        </authorList>
    </citation>
    <scope>NUCLEOTIDE SEQUENCE [LARGE SCALE GENOMIC DNA]</scope>
    <source>
        <strain evidence="7 8">JCM 15572</strain>
    </source>
</reference>
<evidence type="ECO:0000256" key="5">
    <source>
        <dbReference type="SAM" id="SignalP"/>
    </source>
</evidence>
<sequence length="511" mass="56273">MEPNRAQRTHCASRRPLRFLAALAAGLCFALIAAACGSGSSGSAIRGTKDSLRVAVAQEPSDWNYLRNPSTTIRQLLLLNVLEPLLDKKEDGSLTPLLAESYTMSDAGTVYTFKIRKAVFSNGAEVTADDVVYSLEQAKNTKLQDVAGRLKAVKQIAKVDDHTVRVTLSKPSQAFLDAMSTDSGIVIPKGSAGSLTKTPVGSGPYIFSAWKNGVEVDFVRNDKYWGDKPELRTITWRWIDDVTTAINALRAGDVDMIGAFWGKKEQIDSVARTAGFTKQVIPGSEMVYLSLNADDPSFKDERVRQAIAYSLDRKGWIDGTTGSGQPTCVFVNPPNQPWKSDKCPYPYNPEKAKQLLTASGKQGMTLRYTALAGTQNGVAIITQGLERAGFKVQAQYLDWPTYLDRVLTRGQYQITHISGPQPIDTWTCPGWFTHDCYPEMDNLLAQADRALDRTQWADLRREAVEKDAERAYLIPAWTSSVTSLLKVGIAGSKPFSANSELDMRKVHWTTS</sequence>
<dbReference type="PANTHER" id="PTHR30290">
    <property type="entry name" value="PERIPLASMIC BINDING COMPONENT OF ABC TRANSPORTER"/>
    <property type="match status" value="1"/>
</dbReference>
<dbReference type="PIRSF" id="PIRSF002741">
    <property type="entry name" value="MppA"/>
    <property type="match status" value="1"/>
</dbReference>
<comment type="subcellular location">
    <subcellularLocation>
        <location evidence="1">Cell envelope</location>
    </subcellularLocation>
</comment>
<evidence type="ECO:0000256" key="4">
    <source>
        <dbReference type="ARBA" id="ARBA00022729"/>
    </source>
</evidence>
<comment type="caution">
    <text evidence="7">The sequence shown here is derived from an EMBL/GenBank/DDBJ whole genome shotgun (WGS) entry which is preliminary data.</text>
</comment>
<dbReference type="Gene3D" id="3.10.105.10">
    <property type="entry name" value="Dipeptide-binding Protein, Domain 3"/>
    <property type="match status" value="1"/>
</dbReference>
<organism evidence="7 8">
    <name type="scientific">Kribbella hippodromi</name>
    <dbReference type="NCBI Taxonomy" id="434347"/>
    <lineage>
        <taxon>Bacteria</taxon>
        <taxon>Bacillati</taxon>
        <taxon>Actinomycetota</taxon>
        <taxon>Actinomycetes</taxon>
        <taxon>Propionibacteriales</taxon>
        <taxon>Kribbellaceae</taxon>
        <taxon>Kribbella</taxon>
    </lineage>
</organism>
<keyword evidence="4 5" id="KW-0732">Signal</keyword>
<evidence type="ECO:0000313" key="7">
    <source>
        <dbReference type="EMBL" id="GAA1562068.1"/>
    </source>
</evidence>
<accession>A0ABN2CPJ4</accession>
<proteinExistence type="inferred from homology"/>
<feature type="chain" id="PRO_5045232566" evidence="5">
    <location>
        <begin position="36"/>
        <end position="511"/>
    </location>
</feature>
<keyword evidence="3" id="KW-0813">Transport</keyword>
<dbReference type="Pfam" id="PF00496">
    <property type="entry name" value="SBP_bac_5"/>
    <property type="match status" value="1"/>
</dbReference>
<dbReference type="InterPro" id="IPR000914">
    <property type="entry name" value="SBP_5_dom"/>
</dbReference>
<dbReference type="InterPro" id="IPR039424">
    <property type="entry name" value="SBP_5"/>
</dbReference>
<evidence type="ECO:0000259" key="6">
    <source>
        <dbReference type="Pfam" id="PF00496"/>
    </source>
</evidence>
<feature type="domain" description="Solute-binding protein family 5" evidence="6">
    <location>
        <begin position="94"/>
        <end position="415"/>
    </location>
</feature>
<dbReference type="Gene3D" id="3.40.190.10">
    <property type="entry name" value="Periplasmic binding protein-like II"/>
    <property type="match status" value="1"/>
</dbReference>